<dbReference type="AlphaFoldDB" id="A0AAV1WGW3"/>
<dbReference type="SMART" id="SM00499">
    <property type="entry name" value="AAI"/>
    <property type="match status" value="1"/>
</dbReference>
<dbReference type="EMBL" id="CAXHTB010000006">
    <property type="protein sequence ID" value="CAL0308279.1"/>
    <property type="molecule type" value="Genomic_DNA"/>
</dbReference>
<sequence>MMKLKVSVVCAMVLVTLLLVEVSFKVEAVNCSPTELSSCLGAITSNSPPTNTCCQKLREQKPCLCGYIRNPTLGQYINSPGARRVTSSCGVPLPTC</sequence>
<dbReference type="Pfam" id="PF00234">
    <property type="entry name" value="Tryp_alpha_amyl"/>
    <property type="match status" value="1"/>
</dbReference>
<keyword evidence="2" id="KW-0446">Lipid-binding</keyword>
<evidence type="ECO:0000313" key="6">
    <source>
        <dbReference type="Proteomes" id="UP001497480"/>
    </source>
</evidence>
<evidence type="ECO:0000259" key="4">
    <source>
        <dbReference type="SMART" id="SM00499"/>
    </source>
</evidence>
<feature type="chain" id="PRO_5043999098" description="Bifunctional inhibitor/plant lipid transfer protein/seed storage helical domain-containing protein" evidence="3">
    <location>
        <begin position="29"/>
        <end position="96"/>
    </location>
</feature>
<dbReference type="PANTHER" id="PTHR33214:SF44">
    <property type="entry name" value="NON-SPECIFIC LIPID TRANSFER PROTEIN GPI-ANCHORED 33"/>
    <property type="match status" value="1"/>
</dbReference>
<dbReference type="GO" id="GO:0006869">
    <property type="term" value="P:lipid transport"/>
    <property type="evidence" value="ECO:0007669"/>
    <property type="project" value="InterPro"/>
</dbReference>
<dbReference type="InterPro" id="IPR033872">
    <property type="entry name" value="nsLTP2"/>
</dbReference>
<evidence type="ECO:0000256" key="3">
    <source>
        <dbReference type="SAM" id="SignalP"/>
    </source>
</evidence>
<evidence type="ECO:0000256" key="2">
    <source>
        <dbReference type="ARBA" id="ARBA00023121"/>
    </source>
</evidence>
<feature type="domain" description="Bifunctional inhibitor/plant lipid transfer protein/seed storage helical" evidence="4">
    <location>
        <begin position="31"/>
        <end position="96"/>
    </location>
</feature>
<dbReference type="Gene3D" id="1.10.110.10">
    <property type="entry name" value="Plant lipid-transfer and hydrophobic proteins"/>
    <property type="match status" value="1"/>
</dbReference>
<dbReference type="GO" id="GO:0008289">
    <property type="term" value="F:lipid binding"/>
    <property type="evidence" value="ECO:0007669"/>
    <property type="project" value="UniProtKB-KW"/>
</dbReference>
<accession>A0AAV1WGW3</accession>
<dbReference type="PANTHER" id="PTHR33214">
    <property type="entry name" value="BIFUNCTIONAL INHIBITOR/LIPID-TRANSFER PROTEIN/SEED STORAGE 2S ALBUMIN SUPERFAMILY PROTEIN"/>
    <property type="match status" value="1"/>
</dbReference>
<dbReference type="CDD" id="cd01959">
    <property type="entry name" value="nsLTP2"/>
    <property type="match status" value="1"/>
</dbReference>
<dbReference type="SUPFAM" id="SSF47699">
    <property type="entry name" value="Bifunctional inhibitor/lipid-transfer protein/seed storage 2S albumin"/>
    <property type="match status" value="1"/>
</dbReference>
<keyword evidence="3" id="KW-0732">Signal</keyword>
<evidence type="ECO:0000256" key="1">
    <source>
        <dbReference type="ARBA" id="ARBA00022448"/>
    </source>
</evidence>
<proteinExistence type="predicted"/>
<organism evidence="5 6">
    <name type="scientific">Lupinus luteus</name>
    <name type="common">European yellow lupine</name>
    <dbReference type="NCBI Taxonomy" id="3873"/>
    <lineage>
        <taxon>Eukaryota</taxon>
        <taxon>Viridiplantae</taxon>
        <taxon>Streptophyta</taxon>
        <taxon>Embryophyta</taxon>
        <taxon>Tracheophyta</taxon>
        <taxon>Spermatophyta</taxon>
        <taxon>Magnoliopsida</taxon>
        <taxon>eudicotyledons</taxon>
        <taxon>Gunneridae</taxon>
        <taxon>Pentapetalae</taxon>
        <taxon>rosids</taxon>
        <taxon>fabids</taxon>
        <taxon>Fabales</taxon>
        <taxon>Fabaceae</taxon>
        <taxon>Papilionoideae</taxon>
        <taxon>50 kb inversion clade</taxon>
        <taxon>genistoids sensu lato</taxon>
        <taxon>core genistoids</taxon>
        <taxon>Genisteae</taxon>
        <taxon>Lupinus</taxon>
    </lineage>
</organism>
<evidence type="ECO:0000313" key="5">
    <source>
        <dbReference type="EMBL" id="CAL0308279.1"/>
    </source>
</evidence>
<name>A0AAV1WGW3_LUPLU</name>
<dbReference type="InterPro" id="IPR036312">
    <property type="entry name" value="Bifun_inhib/LTP/seed_sf"/>
</dbReference>
<keyword evidence="1" id="KW-0813">Transport</keyword>
<feature type="signal peptide" evidence="3">
    <location>
        <begin position="1"/>
        <end position="28"/>
    </location>
</feature>
<keyword evidence="6" id="KW-1185">Reference proteome</keyword>
<dbReference type="Proteomes" id="UP001497480">
    <property type="component" value="Unassembled WGS sequence"/>
</dbReference>
<comment type="caution">
    <text evidence="5">The sequence shown here is derived from an EMBL/GenBank/DDBJ whole genome shotgun (WGS) entry which is preliminary data.</text>
</comment>
<reference evidence="5 6" key="1">
    <citation type="submission" date="2024-03" db="EMBL/GenBank/DDBJ databases">
        <authorList>
            <person name="Martinez-Hernandez J."/>
        </authorList>
    </citation>
    <scope>NUCLEOTIDE SEQUENCE [LARGE SCALE GENOMIC DNA]</scope>
</reference>
<gene>
    <name evidence="5" type="ORF">LLUT_LOCUS9339</name>
</gene>
<protein>
    <recommendedName>
        <fullName evidence="4">Bifunctional inhibitor/plant lipid transfer protein/seed storage helical domain-containing protein</fullName>
    </recommendedName>
</protein>
<dbReference type="InterPro" id="IPR016140">
    <property type="entry name" value="Bifunc_inhib/LTP/seed_store"/>
</dbReference>